<dbReference type="Pfam" id="PF13480">
    <property type="entry name" value="Acetyltransf_6"/>
    <property type="match status" value="1"/>
</dbReference>
<evidence type="ECO:0000256" key="3">
    <source>
        <dbReference type="ARBA" id="ARBA00022960"/>
    </source>
</evidence>
<reference evidence="8 9" key="1">
    <citation type="submission" date="2017-05" db="EMBL/GenBank/DDBJ databases">
        <authorList>
            <person name="Varghese N."/>
            <person name="Submissions S."/>
        </authorList>
    </citation>
    <scope>NUCLEOTIDE SEQUENCE [LARGE SCALE GENOMIC DNA]</scope>
    <source>
        <strain evidence="8 9">DSM 15522</strain>
    </source>
</reference>
<dbReference type="EMBL" id="FXUB01000003">
    <property type="protein sequence ID" value="SMP14001.1"/>
    <property type="molecule type" value="Genomic_DNA"/>
</dbReference>
<comment type="similarity">
    <text evidence="1">Belongs to the FemABX family.</text>
</comment>
<dbReference type="SUPFAM" id="SSF55729">
    <property type="entry name" value="Acyl-CoA N-acyltransferases (Nat)"/>
    <property type="match status" value="1"/>
</dbReference>
<evidence type="ECO:0000259" key="7">
    <source>
        <dbReference type="Pfam" id="PF13480"/>
    </source>
</evidence>
<organism evidence="8 9">
    <name type="scientific">Desulfurobacterium pacificum</name>
    <dbReference type="NCBI Taxonomy" id="240166"/>
    <lineage>
        <taxon>Bacteria</taxon>
        <taxon>Pseudomonadati</taxon>
        <taxon>Aquificota</taxon>
        <taxon>Aquificia</taxon>
        <taxon>Desulfurobacteriales</taxon>
        <taxon>Desulfurobacteriaceae</taxon>
        <taxon>Desulfurobacterium</taxon>
    </lineage>
</organism>
<evidence type="ECO:0000256" key="1">
    <source>
        <dbReference type="ARBA" id="ARBA00009943"/>
    </source>
</evidence>
<comment type="caution">
    <text evidence="8">The sequence shown here is derived from an EMBL/GenBank/DDBJ whole genome shotgun (WGS) entry which is preliminary data.</text>
</comment>
<keyword evidence="9" id="KW-1185">Reference proteome</keyword>
<dbReference type="PANTHER" id="PTHR36174">
    <property type="entry name" value="LIPID II:GLYCINE GLYCYLTRANSFERASE"/>
    <property type="match status" value="1"/>
</dbReference>
<dbReference type="Proteomes" id="UP001157911">
    <property type="component" value="Unassembled WGS sequence"/>
</dbReference>
<evidence type="ECO:0000313" key="8">
    <source>
        <dbReference type="EMBL" id="SMP14001.1"/>
    </source>
</evidence>
<proteinExistence type="inferred from homology"/>
<keyword evidence="3" id="KW-0133">Cell shape</keyword>
<keyword evidence="5" id="KW-0012">Acyltransferase</keyword>
<evidence type="ECO:0000313" key="9">
    <source>
        <dbReference type="Proteomes" id="UP001157911"/>
    </source>
</evidence>
<dbReference type="InterPro" id="IPR038740">
    <property type="entry name" value="BioF2-like_GNAT_dom"/>
</dbReference>
<gene>
    <name evidence="8" type="ORF">SAMN06265339_1227</name>
</gene>
<keyword evidence="6" id="KW-0961">Cell wall biogenesis/degradation</keyword>
<protein>
    <submittedName>
        <fullName evidence="8">Acetyltransferase (GNAT) domain-containing protein</fullName>
    </submittedName>
</protein>
<sequence length="262" mass="30761">MKILRNPPITPYSFWVVPPLSSKAFSIQSYYKSILKELAYFLKENFSQKILYLSFPYSVTDFQPFIWEGFKVFPRYTYLLDLNICIDDIKKQMSPERRNDIGKVLRDGLEIREIKTIEDKETALDLIAHTFKRQNKQVNLDIIKKVLFEFLKTQNGFGYITYKKKTPLATSIRIYDKKTAYYILGGYNSKEKHHGAGALSLWSCILKTKEKNLQTFDFEGSMIPNIERYFRGFGGKITPYFAIARASFVIECFLKIFKRSIF</sequence>
<dbReference type="InterPro" id="IPR016181">
    <property type="entry name" value="Acyl_CoA_acyltransferase"/>
</dbReference>
<dbReference type="Gene3D" id="3.40.630.30">
    <property type="match status" value="1"/>
</dbReference>
<dbReference type="InterPro" id="IPR050644">
    <property type="entry name" value="PG_Glycine_Bridge_Synth"/>
</dbReference>
<name>A0ABY1NR23_9BACT</name>
<dbReference type="InterPro" id="IPR003447">
    <property type="entry name" value="FEMABX"/>
</dbReference>
<accession>A0ABY1NR23</accession>
<dbReference type="RefSeq" id="WP_283400686.1">
    <property type="nucleotide sequence ID" value="NZ_FXUB01000003.1"/>
</dbReference>
<feature type="domain" description="BioF2-like acetyltransferase" evidence="7">
    <location>
        <begin position="98"/>
        <end position="219"/>
    </location>
</feature>
<evidence type="ECO:0000256" key="2">
    <source>
        <dbReference type="ARBA" id="ARBA00022679"/>
    </source>
</evidence>
<keyword evidence="2" id="KW-0808">Transferase</keyword>
<evidence type="ECO:0000256" key="6">
    <source>
        <dbReference type="ARBA" id="ARBA00023316"/>
    </source>
</evidence>
<evidence type="ECO:0000256" key="5">
    <source>
        <dbReference type="ARBA" id="ARBA00023315"/>
    </source>
</evidence>
<keyword evidence="4" id="KW-0573">Peptidoglycan synthesis</keyword>
<dbReference type="PROSITE" id="PS51191">
    <property type="entry name" value="FEMABX"/>
    <property type="match status" value="1"/>
</dbReference>
<evidence type="ECO:0000256" key="4">
    <source>
        <dbReference type="ARBA" id="ARBA00022984"/>
    </source>
</evidence>
<dbReference type="PANTHER" id="PTHR36174:SF1">
    <property type="entry name" value="LIPID II:GLYCINE GLYCYLTRANSFERASE"/>
    <property type="match status" value="1"/>
</dbReference>